<sequence length="92" mass="10355">MTGVRVLRLRSVGKIRIEIVGMASLIAAQPELVMSAKTQLQRLRRIKFDRFIGVHTVSRERWSFLKHSAFTDIGQSRQVITLPISLATASHA</sequence>
<dbReference type="EMBL" id="KZ819650">
    <property type="protein sequence ID" value="PWN86438.1"/>
    <property type="molecule type" value="Genomic_DNA"/>
</dbReference>
<evidence type="ECO:0000313" key="2">
    <source>
        <dbReference type="Proteomes" id="UP000245768"/>
    </source>
</evidence>
<proteinExistence type="predicted"/>
<protein>
    <submittedName>
        <fullName evidence="1">Uncharacterized protein</fullName>
    </submittedName>
</protein>
<dbReference type="AlphaFoldDB" id="A0A316YCQ9"/>
<accession>A0A316YCQ9</accession>
<dbReference type="InParanoid" id="A0A316YCQ9"/>
<name>A0A316YCQ9_9BASI</name>
<dbReference type="RefSeq" id="XP_025373636.1">
    <property type="nucleotide sequence ID" value="XM_025525588.1"/>
</dbReference>
<reference evidence="1 2" key="1">
    <citation type="journal article" date="2018" name="Mol. Biol. Evol.">
        <title>Broad Genomic Sampling Reveals a Smut Pathogenic Ancestry of the Fungal Clade Ustilaginomycotina.</title>
        <authorList>
            <person name="Kijpornyongpan T."/>
            <person name="Mondo S.J."/>
            <person name="Barry K."/>
            <person name="Sandor L."/>
            <person name="Lee J."/>
            <person name="Lipzen A."/>
            <person name="Pangilinan J."/>
            <person name="LaButti K."/>
            <person name="Hainaut M."/>
            <person name="Henrissat B."/>
            <person name="Grigoriev I.V."/>
            <person name="Spatafora J.W."/>
            <person name="Aime M.C."/>
        </authorList>
    </citation>
    <scope>NUCLEOTIDE SEQUENCE [LARGE SCALE GENOMIC DNA]</scope>
    <source>
        <strain evidence="1 2">MCA 4198</strain>
    </source>
</reference>
<organism evidence="1 2">
    <name type="scientific">Acaromyces ingoldii</name>
    <dbReference type="NCBI Taxonomy" id="215250"/>
    <lineage>
        <taxon>Eukaryota</taxon>
        <taxon>Fungi</taxon>
        <taxon>Dikarya</taxon>
        <taxon>Basidiomycota</taxon>
        <taxon>Ustilaginomycotina</taxon>
        <taxon>Exobasidiomycetes</taxon>
        <taxon>Exobasidiales</taxon>
        <taxon>Cryptobasidiaceae</taxon>
        <taxon>Acaromyces</taxon>
    </lineage>
</organism>
<gene>
    <name evidence="1" type="ORF">FA10DRAFT_58845</name>
</gene>
<dbReference type="GeneID" id="37047504"/>
<dbReference type="Proteomes" id="UP000245768">
    <property type="component" value="Unassembled WGS sequence"/>
</dbReference>
<evidence type="ECO:0000313" key="1">
    <source>
        <dbReference type="EMBL" id="PWN86438.1"/>
    </source>
</evidence>
<keyword evidence="2" id="KW-1185">Reference proteome</keyword>